<dbReference type="GO" id="GO:0005829">
    <property type="term" value="C:cytosol"/>
    <property type="evidence" value="ECO:0007669"/>
    <property type="project" value="TreeGrafter"/>
</dbReference>
<dbReference type="GO" id="GO:0006152">
    <property type="term" value="P:purine nucleoside catabolic process"/>
    <property type="evidence" value="ECO:0007669"/>
    <property type="project" value="TreeGrafter"/>
</dbReference>
<dbReference type="PATRIC" id="fig|1423811.3.peg.1095"/>
<keyword evidence="2" id="KW-0326">Glycosidase</keyword>
<evidence type="ECO:0000256" key="1">
    <source>
        <dbReference type="ARBA" id="ARBA00022801"/>
    </source>
</evidence>
<dbReference type="InterPro" id="IPR023186">
    <property type="entry name" value="IUNH"/>
</dbReference>
<sequence>MKLIYDCDNTIGIHGKDVDDGLTLLYLYQQTNVELLGVTLTFGNGTVEQVVQQTDNLKKLFSLNVETYRGKEKYDSQKEHSPAAEFLAKSVRDAPNEITILATGSLNNLSEAAEIEPKFFDLVKEIVVMGGRFGQMYINKTAVTELNFSISDKAAHKVVNSNAKLIVSSGQYIAGALFSYDDLDTIKDSTEEKFVWLKKVIKDWIDYTKGIWDVDGFINWDGITAFALLNPEEFVFKDTRLRTSAADMETGLIEETDLPDKRPAKVLTEIKDLAKLNSMLVETLNKY</sequence>
<dbReference type="AlphaFoldDB" id="A0A0R1J4V8"/>
<dbReference type="Proteomes" id="UP000050929">
    <property type="component" value="Unassembled WGS sequence"/>
</dbReference>
<organism evidence="4 5">
    <name type="scientific">Companilactobacillus tucceti DSM 20183</name>
    <dbReference type="NCBI Taxonomy" id="1423811"/>
    <lineage>
        <taxon>Bacteria</taxon>
        <taxon>Bacillati</taxon>
        <taxon>Bacillota</taxon>
        <taxon>Bacilli</taxon>
        <taxon>Lactobacillales</taxon>
        <taxon>Lactobacillaceae</taxon>
        <taxon>Companilactobacillus</taxon>
    </lineage>
</organism>
<dbReference type="STRING" id="1423811.FC72_GL001082"/>
<dbReference type="InterPro" id="IPR036452">
    <property type="entry name" value="Ribo_hydro-like"/>
</dbReference>
<keyword evidence="5" id="KW-1185">Reference proteome</keyword>
<proteinExistence type="predicted"/>
<evidence type="ECO:0000313" key="4">
    <source>
        <dbReference type="EMBL" id="KRK63843.1"/>
    </source>
</evidence>
<accession>A0A0R1J4V8</accession>
<dbReference type="PANTHER" id="PTHR12304">
    <property type="entry name" value="INOSINE-URIDINE PREFERRING NUCLEOSIDE HYDROLASE"/>
    <property type="match status" value="1"/>
</dbReference>
<reference evidence="4 5" key="1">
    <citation type="journal article" date="2015" name="Genome Announc.">
        <title>Expanding the biotechnology potential of lactobacilli through comparative genomics of 213 strains and associated genera.</title>
        <authorList>
            <person name="Sun Z."/>
            <person name="Harris H.M."/>
            <person name="McCann A."/>
            <person name="Guo C."/>
            <person name="Argimon S."/>
            <person name="Zhang W."/>
            <person name="Yang X."/>
            <person name="Jeffery I.B."/>
            <person name="Cooney J.C."/>
            <person name="Kagawa T.F."/>
            <person name="Liu W."/>
            <person name="Song Y."/>
            <person name="Salvetti E."/>
            <person name="Wrobel A."/>
            <person name="Rasinkangas P."/>
            <person name="Parkhill J."/>
            <person name="Rea M.C."/>
            <person name="O'Sullivan O."/>
            <person name="Ritari J."/>
            <person name="Douillard F.P."/>
            <person name="Paul Ross R."/>
            <person name="Yang R."/>
            <person name="Briner A.E."/>
            <person name="Felis G.E."/>
            <person name="de Vos W.M."/>
            <person name="Barrangou R."/>
            <person name="Klaenhammer T.R."/>
            <person name="Caufield P.W."/>
            <person name="Cui Y."/>
            <person name="Zhang H."/>
            <person name="O'Toole P.W."/>
        </authorList>
    </citation>
    <scope>NUCLEOTIDE SEQUENCE [LARGE SCALE GENOMIC DNA]</scope>
    <source>
        <strain evidence="4 5">DSM 20183</strain>
    </source>
</reference>
<evidence type="ECO:0000256" key="2">
    <source>
        <dbReference type="ARBA" id="ARBA00023295"/>
    </source>
</evidence>
<dbReference type="Gene3D" id="3.90.245.10">
    <property type="entry name" value="Ribonucleoside hydrolase-like"/>
    <property type="match status" value="1"/>
</dbReference>
<evidence type="ECO:0000259" key="3">
    <source>
        <dbReference type="Pfam" id="PF01156"/>
    </source>
</evidence>
<feature type="domain" description="Inosine/uridine-preferring nucleoside hydrolase" evidence="3">
    <location>
        <begin position="3"/>
        <end position="251"/>
    </location>
</feature>
<protein>
    <submittedName>
        <fullName evidence="4">Nucleoside hydrolase, IUNH family protein</fullName>
    </submittedName>
</protein>
<dbReference type="GO" id="GO:0008477">
    <property type="term" value="F:purine nucleosidase activity"/>
    <property type="evidence" value="ECO:0007669"/>
    <property type="project" value="TreeGrafter"/>
</dbReference>
<name>A0A0R1J4V8_9LACO</name>
<evidence type="ECO:0000313" key="5">
    <source>
        <dbReference type="Proteomes" id="UP000050929"/>
    </source>
</evidence>
<dbReference type="Pfam" id="PF01156">
    <property type="entry name" value="IU_nuc_hydro"/>
    <property type="match status" value="1"/>
</dbReference>
<comment type="caution">
    <text evidence="4">The sequence shown here is derived from an EMBL/GenBank/DDBJ whole genome shotgun (WGS) entry which is preliminary data.</text>
</comment>
<dbReference type="RefSeq" id="WP_057766926.1">
    <property type="nucleotide sequence ID" value="NZ_AZDG01000021.1"/>
</dbReference>
<dbReference type="SUPFAM" id="SSF53590">
    <property type="entry name" value="Nucleoside hydrolase"/>
    <property type="match status" value="1"/>
</dbReference>
<dbReference type="InterPro" id="IPR001910">
    <property type="entry name" value="Inosine/uridine_hydrolase_dom"/>
</dbReference>
<gene>
    <name evidence="4" type="ORF">FC72_GL001082</name>
</gene>
<keyword evidence="1 4" id="KW-0378">Hydrolase</keyword>
<dbReference type="EMBL" id="AZDG01000021">
    <property type="protein sequence ID" value="KRK63843.1"/>
    <property type="molecule type" value="Genomic_DNA"/>
</dbReference>
<dbReference type="PANTHER" id="PTHR12304:SF4">
    <property type="entry name" value="URIDINE NUCLEOSIDASE"/>
    <property type="match status" value="1"/>
</dbReference>
<dbReference type="OrthoDB" id="9797882at2"/>